<sequence length="74" mass="8528">MAEVIINGKKYEIEKLPKEAVDLINSIKFVDNELLRLQNQIKVNLAAKNFYFQQLQAILSKLEKGDSSEKISFE</sequence>
<proteinExistence type="predicted"/>
<dbReference type="OrthoDB" id="542469at2"/>
<accession>A0A420W626</accession>
<evidence type="ECO:0000313" key="1">
    <source>
        <dbReference type="EMBL" id="RKQ60619.1"/>
    </source>
</evidence>
<keyword evidence="2" id="KW-1185">Reference proteome</keyword>
<dbReference type="Proteomes" id="UP000280881">
    <property type="component" value="Unassembled WGS sequence"/>
</dbReference>
<comment type="caution">
    <text evidence="1">The sequence shown here is derived from an EMBL/GenBank/DDBJ whole genome shotgun (WGS) entry which is preliminary data.</text>
</comment>
<dbReference type="EMBL" id="RBIE01000003">
    <property type="protein sequence ID" value="RKQ60619.1"/>
    <property type="molecule type" value="Genomic_DNA"/>
</dbReference>
<dbReference type="Pfam" id="PF20045">
    <property type="entry name" value="DUF6447"/>
    <property type="match status" value="1"/>
</dbReference>
<dbReference type="AlphaFoldDB" id="A0A420W626"/>
<protein>
    <recommendedName>
        <fullName evidence="3">Cell division protein ZapA</fullName>
    </recommendedName>
</protein>
<reference evidence="1 2" key="1">
    <citation type="submission" date="2018-10" db="EMBL/GenBank/DDBJ databases">
        <title>Genomic Encyclopedia of Type Strains, Phase IV (KMG-IV): sequencing the most valuable type-strain genomes for metagenomic binning, comparative biology and taxonomic classification.</title>
        <authorList>
            <person name="Goeker M."/>
        </authorList>
    </citation>
    <scope>NUCLEOTIDE SEQUENCE [LARGE SCALE GENOMIC DNA]</scope>
    <source>
        <strain evidence="1 2">DSM 15521</strain>
    </source>
</reference>
<dbReference type="RefSeq" id="WP_121171528.1">
    <property type="nucleotide sequence ID" value="NZ_RBIE01000003.1"/>
</dbReference>
<evidence type="ECO:0008006" key="3">
    <source>
        <dbReference type="Google" id="ProtNLM"/>
    </source>
</evidence>
<gene>
    <name evidence="1" type="ORF">C7457_1442</name>
</gene>
<dbReference type="InterPro" id="IPR045615">
    <property type="entry name" value="DUF6447"/>
</dbReference>
<organism evidence="1 2">
    <name type="scientific">Thermovibrio guaymasensis</name>
    <dbReference type="NCBI Taxonomy" id="240167"/>
    <lineage>
        <taxon>Bacteria</taxon>
        <taxon>Pseudomonadati</taxon>
        <taxon>Aquificota</taxon>
        <taxon>Aquificia</taxon>
        <taxon>Desulfurobacteriales</taxon>
        <taxon>Desulfurobacteriaceae</taxon>
        <taxon>Thermovibrio</taxon>
    </lineage>
</organism>
<evidence type="ECO:0000313" key="2">
    <source>
        <dbReference type="Proteomes" id="UP000280881"/>
    </source>
</evidence>
<name>A0A420W626_9BACT</name>